<keyword evidence="1 4" id="KW-0328">Glycosyltransferase</keyword>
<dbReference type="SUPFAM" id="SSF53271">
    <property type="entry name" value="PRTase-like"/>
    <property type="match status" value="1"/>
</dbReference>
<dbReference type="PANTHER" id="PTHR43363">
    <property type="entry name" value="HYPOXANTHINE PHOSPHORIBOSYLTRANSFERASE"/>
    <property type="match status" value="1"/>
</dbReference>
<dbReference type="GO" id="GO:0016757">
    <property type="term" value="F:glycosyltransferase activity"/>
    <property type="evidence" value="ECO:0007669"/>
    <property type="project" value="UniProtKB-KW"/>
</dbReference>
<protein>
    <submittedName>
        <fullName evidence="4">Nicotinate phosphoribosyltransferase</fullName>
    </submittedName>
</protein>
<keyword evidence="5" id="KW-1185">Reference proteome</keyword>
<feature type="domain" description="Phosphoribosyltransferase" evidence="3">
    <location>
        <begin position="14"/>
        <end position="160"/>
    </location>
</feature>
<evidence type="ECO:0000256" key="1">
    <source>
        <dbReference type="ARBA" id="ARBA00022676"/>
    </source>
</evidence>
<dbReference type="PANTHER" id="PTHR43363:SF1">
    <property type="entry name" value="HYPOXANTHINE-GUANINE PHOSPHORIBOSYLTRANSFERASE"/>
    <property type="match status" value="1"/>
</dbReference>
<dbReference type="Gene3D" id="3.40.50.2020">
    <property type="match status" value="1"/>
</dbReference>
<keyword evidence="2 4" id="KW-0808">Transferase</keyword>
<evidence type="ECO:0000313" key="4">
    <source>
        <dbReference type="EMBL" id="PIL42493.1"/>
    </source>
</evidence>
<evidence type="ECO:0000313" key="5">
    <source>
        <dbReference type="Proteomes" id="UP000230390"/>
    </source>
</evidence>
<dbReference type="EMBL" id="PDOC01000025">
    <property type="protein sequence ID" value="PIL42493.1"/>
    <property type="molecule type" value="Genomic_DNA"/>
</dbReference>
<comment type="caution">
    <text evidence="4">The sequence shown here is derived from an EMBL/GenBank/DDBJ whole genome shotgun (WGS) entry which is preliminary data.</text>
</comment>
<proteinExistence type="predicted"/>
<organism evidence="4 5">
    <name type="scientific">Massilia eurypsychrophila</name>
    <dbReference type="NCBI Taxonomy" id="1485217"/>
    <lineage>
        <taxon>Bacteria</taxon>
        <taxon>Pseudomonadati</taxon>
        <taxon>Pseudomonadota</taxon>
        <taxon>Betaproteobacteria</taxon>
        <taxon>Burkholderiales</taxon>
        <taxon>Oxalobacteraceae</taxon>
        <taxon>Telluria group</taxon>
        <taxon>Massilia</taxon>
    </lineage>
</organism>
<dbReference type="AlphaFoldDB" id="A0A2G8T943"/>
<accession>A0A2G8T943</accession>
<gene>
    <name evidence="4" type="ORF">CR105_23685</name>
</gene>
<evidence type="ECO:0000256" key="2">
    <source>
        <dbReference type="ARBA" id="ARBA00022679"/>
    </source>
</evidence>
<dbReference type="InterPro" id="IPR000836">
    <property type="entry name" value="PRTase_dom"/>
</dbReference>
<dbReference type="InterPro" id="IPR029057">
    <property type="entry name" value="PRTase-like"/>
</dbReference>
<dbReference type="Pfam" id="PF00156">
    <property type="entry name" value="Pribosyltran"/>
    <property type="match status" value="1"/>
</dbReference>
<dbReference type="OrthoDB" id="307631at2"/>
<sequence>MTTPQSTDTDLWVSWDEYHTLIERLALKVYESGWKFDQVLCLARGGVRPGDVFSRIFDVPLAILSTSSYREEAGTVRGDLDIAKYMTMTKGPLGGKILLVDDLADSGVTLDKVTRHLADNFEGVTEVKSAVIWVKGTSSIKPDYFLEELPHNPWIHQPFENYDGLRPHQLAAWMKKGSGPA</sequence>
<evidence type="ECO:0000259" key="3">
    <source>
        <dbReference type="Pfam" id="PF00156"/>
    </source>
</evidence>
<reference evidence="4 5" key="1">
    <citation type="submission" date="2017-10" db="EMBL/GenBank/DDBJ databases">
        <title>Massilia psychrophilum sp. nov., a novel purple-pigmented bacterium isolated from Tianshan glacier, Xinjiang Municipality, China.</title>
        <authorList>
            <person name="Wang H."/>
        </authorList>
    </citation>
    <scope>NUCLEOTIDE SEQUENCE [LARGE SCALE GENOMIC DNA]</scope>
    <source>
        <strain evidence="4 5">JCM 30074</strain>
    </source>
</reference>
<dbReference type="CDD" id="cd06223">
    <property type="entry name" value="PRTases_typeI"/>
    <property type="match status" value="1"/>
</dbReference>
<dbReference type="RefSeq" id="WP_099792854.1">
    <property type="nucleotide sequence ID" value="NZ_JBHLYV010000091.1"/>
</dbReference>
<name>A0A2G8T943_9BURK</name>
<dbReference type="Proteomes" id="UP000230390">
    <property type="component" value="Unassembled WGS sequence"/>
</dbReference>